<evidence type="ECO:0000313" key="5">
    <source>
        <dbReference type="Proteomes" id="UP001234178"/>
    </source>
</evidence>
<feature type="transmembrane region" description="Helical" evidence="3">
    <location>
        <begin position="122"/>
        <end position="143"/>
    </location>
</feature>
<evidence type="ECO:0000256" key="2">
    <source>
        <dbReference type="ARBA" id="ARBA00022679"/>
    </source>
</evidence>
<comment type="caution">
    <text evidence="4">The sequence shown here is derived from an EMBL/GenBank/DDBJ whole genome shotgun (WGS) entry which is preliminary data.</text>
</comment>
<evidence type="ECO:0000256" key="1">
    <source>
        <dbReference type="ARBA" id="ARBA00022603"/>
    </source>
</evidence>
<feature type="transmembrane region" description="Helical" evidence="3">
    <location>
        <begin position="96"/>
        <end position="116"/>
    </location>
</feature>
<keyword evidence="5" id="KW-1185">Reference proteome</keyword>
<proteinExistence type="predicted"/>
<evidence type="ECO:0000313" key="4">
    <source>
        <dbReference type="EMBL" id="KAK4025737.1"/>
    </source>
</evidence>
<gene>
    <name evidence="4" type="ORF">OUZ56_014786</name>
</gene>
<dbReference type="PANTHER" id="PTHR44942">
    <property type="entry name" value="METHYLTRANSF_11 DOMAIN-CONTAINING PROTEIN"/>
    <property type="match status" value="1"/>
</dbReference>
<protein>
    <submittedName>
        <fullName evidence="4">Uncharacterized protein</fullName>
    </submittedName>
</protein>
<keyword evidence="3" id="KW-1133">Transmembrane helix</keyword>
<dbReference type="SUPFAM" id="SSF53335">
    <property type="entry name" value="S-adenosyl-L-methionine-dependent methyltransferases"/>
    <property type="match status" value="1"/>
</dbReference>
<accession>A0ABR0AKU1</accession>
<sequence length="170" mass="19246">MTYVDFRPKPPQQLTERIVEFLKEKYPGDLSLCLDVGCGSGQCSQNHKIILLTLNSESAQQSSLLSKMVQYRLLTRVCVPIGLTCQCFIKDVDRVLCSNGVVALFSYGIPVVFLHPTKSEELFTTLKFSFIVIDLVLTGRVVLNIRRTSMLILPSRIRISCEKKFGKRTR</sequence>
<reference evidence="4 5" key="1">
    <citation type="journal article" date="2023" name="Nucleic Acids Res.">
        <title>The hologenome of Daphnia magna reveals possible DNA methylation and microbiome-mediated evolution of the host genome.</title>
        <authorList>
            <person name="Chaturvedi A."/>
            <person name="Li X."/>
            <person name="Dhandapani V."/>
            <person name="Marshall H."/>
            <person name="Kissane S."/>
            <person name="Cuenca-Cambronero M."/>
            <person name="Asole G."/>
            <person name="Calvet F."/>
            <person name="Ruiz-Romero M."/>
            <person name="Marangio P."/>
            <person name="Guigo R."/>
            <person name="Rago D."/>
            <person name="Mirbahai L."/>
            <person name="Eastwood N."/>
            <person name="Colbourne J.K."/>
            <person name="Zhou J."/>
            <person name="Mallon E."/>
            <person name="Orsini L."/>
        </authorList>
    </citation>
    <scope>NUCLEOTIDE SEQUENCE [LARGE SCALE GENOMIC DNA]</scope>
    <source>
        <strain evidence="4">LRV0_1</strain>
    </source>
</reference>
<evidence type="ECO:0000256" key="3">
    <source>
        <dbReference type="SAM" id="Phobius"/>
    </source>
</evidence>
<dbReference type="Gene3D" id="3.40.50.150">
    <property type="entry name" value="Vaccinia Virus protein VP39"/>
    <property type="match status" value="1"/>
</dbReference>
<dbReference type="EMBL" id="JAOYFB010000038">
    <property type="protein sequence ID" value="KAK4025737.1"/>
    <property type="molecule type" value="Genomic_DNA"/>
</dbReference>
<dbReference type="Proteomes" id="UP001234178">
    <property type="component" value="Unassembled WGS sequence"/>
</dbReference>
<name>A0ABR0AKU1_9CRUS</name>
<dbReference type="PANTHER" id="PTHR44942:SF4">
    <property type="entry name" value="METHYLTRANSFERASE TYPE 11 DOMAIN-CONTAINING PROTEIN"/>
    <property type="match status" value="1"/>
</dbReference>
<dbReference type="InterPro" id="IPR051052">
    <property type="entry name" value="Diverse_substrate_MTase"/>
</dbReference>
<keyword evidence="2" id="KW-0808">Transferase</keyword>
<keyword evidence="1" id="KW-0489">Methyltransferase</keyword>
<organism evidence="4 5">
    <name type="scientific">Daphnia magna</name>
    <dbReference type="NCBI Taxonomy" id="35525"/>
    <lineage>
        <taxon>Eukaryota</taxon>
        <taxon>Metazoa</taxon>
        <taxon>Ecdysozoa</taxon>
        <taxon>Arthropoda</taxon>
        <taxon>Crustacea</taxon>
        <taxon>Branchiopoda</taxon>
        <taxon>Diplostraca</taxon>
        <taxon>Cladocera</taxon>
        <taxon>Anomopoda</taxon>
        <taxon>Daphniidae</taxon>
        <taxon>Daphnia</taxon>
    </lineage>
</organism>
<keyword evidence="3" id="KW-0472">Membrane</keyword>
<dbReference type="InterPro" id="IPR029063">
    <property type="entry name" value="SAM-dependent_MTases_sf"/>
</dbReference>
<keyword evidence="3" id="KW-0812">Transmembrane</keyword>